<reference evidence="1 2" key="1">
    <citation type="journal article" date="2011" name="J. Bacteriol.">
        <title>Complete genome sequence of Burkholderia gladioli BSR3.</title>
        <authorList>
            <person name="Seo Y.S."/>
            <person name="Lim J."/>
            <person name="Choi B.S."/>
            <person name="Kim H."/>
            <person name="Goo E."/>
            <person name="Lee B."/>
            <person name="Lim J.S."/>
            <person name="Choi I.Y."/>
            <person name="Moon J.S."/>
            <person name="Kim J."/>
            <person name="Hwang I."/>
        </authorList>
    </citation>
    <scope>NUCLEOTIDE SEQUENCE [LARGE SCALE GENOMIC DNA]</scope>
    <source>
        <strain evidence="1 2">BSR3</strain>
    </source>
</reference>
<dbReference type="HOGENOM" id="CLU_1479415_0_0_4"/>
<dbReference type="eggNOG" id="ENOG5030XES">
    <property type="taxonomic scope" value="Bacteria"/>
</dbReference>
<dbReference type="RefSeq" id="WP_013697477.1">
    <property type="nucleotide sequence ID" value="NC_015381.1"/>
</dbReference>
<evidence type="ECO:0000313" key="1">
    <source>
        <dbReference type="EMBL" id="AEA60132.1"/>
    </source>
</evidence>
<dbReference type="Proteomes" id="UP000008316">
    <property type="component" value="Chromosome 1"/>
</dbReference>
<organism evidence="1 2">
    <name type="scientific">Burkholderia gladioli (strain BSR3)</name>
    <dbReference type="NCBI Taxonomy" id="999541"/>
    <lineage>
        <taxon>Bacteria</taxon>
        <taxon>Pseudomonadati</taxon>
        <taxon>Pseudomonadota</taxon>
        <taxon>Betaproteobacteria</taxon>
        <taxon>Burkholderiales</taxon>
        <taxon>Burkholderiaceae</taxon>
        <taxon>Burkholderia</taxon>
    </lineage>
</organism>
<accession>F2LB63</accession>
<name>F2LB63_BURGS</name>
<dbReference type="AlphaFoldDB" id="F2LB63"/>
<proteinExistence type="predicted"/>
<dbReference type="EMBL" id="CP002599">
    <property type="protein sequence ID" value="AEA60132.1"/>
    <property type="molecule type" value="Genomic_DNA"/>
</dbReference>
<sequence>MRDDLHKTVTLRKHWKRAVRAAGQSDEAEASAEIHRASYREWDDGVRTEWFERLAQEVARSRASLFHIESVFAVVDSFEQSARTALERNVCEVFRQVVYGGAVDKLEGAVRSIVISDCARSGIEHCALSVAEQFGDPQSQQLRRAMTRRAADVDFTSAPVPRSKKKLGIDDMLSLDIRLGCV</sequence>
<keyword evidence="2" id="KW-1185">Reference proteome</keyword>
<gene>
    <name evidence="1" type="ordered locus">bgla_1g14620</name>
</gene>
<evidence type="ECO:0000313" key="2">
    <source>
        <dbReference type="Proteomes" id="UP000008316"/>
    </source>
</evidence>
<protein>
    <submittedName>
        <fullName evidence="1">Uncharacterized protein</fullName>
    </submittedName>
</protein>
<dbReference type="KEGG" id="bgd:bgla_1g14620"/>
<dbReference type="STRING" id="999541.bgla_1g14620"/>